<evidence type="ECO:0000256" key="3">
    <source>
        <dbReference type="ARBA" id="ARBA00022968"/>
    </source>
</evidence>
<evidence type="ECO:0000313" key="7">
    <source>
        <dbReference type="Proteomes" id="UP000831787"/>
    </source>
</evidence>
<organism evidence="6 7">
    <name type="scientific">Halobacillus salinarum</name>
    <dbReference type="NCBI Taxonomy" id="2932257"/>
    <lineage>
        <taxon>Bacteria</taxon>
        <taxon>Bacillati</taxon>
        <taxon>Bacillota</taxon>
        <taxon>Bacilli</taxon>
        <taxon>Bacillales</taxon>
        <taxon>Bacillaceae</taxon>
        <taxon>Halobacillus</taxon>
    </lineage>
</organism>
<dbReference type="NCBIfam" id="TIGR00350">
    <property type="entry name" value="lytR_cpsA_psr"/>
    <property type="match status" value="1"/>
</dbReference>
<evidence type="ECO:0000313" key="6">
    <source>
        <dbReference type="EMBL" id="UOQ45611.1"/>
    </source>
</evidence>
<dbReference type="PANTHER" id="PTHR33392">
    <property type="entry name" value="POLYISOPRENYL-TEICHOIC ACID--PEPTIDOGLYCAN TEICHOIC ACID TRANSFERASE TAGU"/>
    <property type="match status" value="1"/>
</dbReference>
<reference evidence="6 7" key="1">
    <citation type="submission" date="2022-04" db="EMBL/GenBank/DDBJ databases">
        <title>Halobacillus sp. isolated from saltern.</title>
        <authorList>
            <person name="Won M."/>
            <person name="Lee C.-M."/>
            <person name="Woen H.-Y."/>
            <person name="Kwon S.-W."/>
        </authorList>
    </citation>
    <scope>NUCLEOTIDE SEQUENCE [LARGE SCALE GENOMIC DNA]</scope>
    <source>
        <strain evidence="6 7">SSBR10-3</strain>
    </source>
</reference>
<proteinExistence type="inferred from homology"/>
<dbReference type="InterPro" id="IPR050922">
    <property type="entry name" value="LytR/CpsA/Psr_CW_biosynth"/>
</dbReference>
<evidence type="ECO:0000256" key="4">
    <source>
        <dbReference type="ARBA" id="ARBA00022989"/>
    </source>
</evidence>
<evidence type="ECO:0000256" key="2">
    <source>
        <dbReference type="ARBA" id="ARBA00022692"/>
    </source>
</evidence>
<dbReference type="Pfam" id="PF03816">
    <property type="entry name" value="LytR_cpsA_psr"/>
    <property type="match status" value="1"/>
</dbReference>
<dbReference type="PANTHER" id="PTHR33392:SF6">
    <property type="entry name" value="POLYISOPRENYL-TEICHOIC ACID--PEPTIDOGLYCAN TEICHOIC ACID TRANSFERASE TAGU"/>
    <property type="match status" value="1"/>
</dbReference>
<comment type="similarity">
    <text evidence="1">Belongs to the LytR/CpsA/Psr (LCP) family.</text>
</comment>
<accession>A0ABY4EU06</accession>
<evidence type="ECO:0000259" key="5">
    <source>
        <dbReference type="Pfam" id="PF03816"/>
    </source>
</evidence>
<dbReference type="EMBL" id="CP095073">
    <property type="protein sequence ID" value="UOQ45611.1"/>
    <property type="molecule type" value="Genomic_DNA"/>
</dbReference>
<keyword evidence="7" id="KW-1185">Reference proteome</keyword>
<protein>
    <submittedName>
        <fullName evidence="6">LCP family protein</fullName>
    </submittedName>
</protein>
<keyword evidence="2" id="KW-0812">Transmembrane</keyword>
<dbReference type="InterPro" id="IPR004474">
    <property type="entry name" value="LytR_CpsA_psr"/>
</dbReference>
<dbReference type="Gene3D" id="3.40.630.190">
    <property type="entry name" value="LCP protein"/>
    <property type="match status" value="1"/>
</dbReference>
<keyword evidence="4" id="KW-1133">Transmembrane helix</keyword>
<name>A0ABY4EU06_9BACI</name>
<keyword evidence="4" id="KW-0472">Membrane</keyword>
<gene>
    <name evidence="6" type="ORF">MUN89_06635</name>
</gene>
<sequence>MPQRRRVVRRRKRRLKKKWKVIFSLFTIMLLASGAYLFSVYADAKSTVNNKIHKQVASIDSKKTDKKISDEKPLNILLMGVDERQGDTGRSDALMILSVDPEHNRSQLISIPRDTRATMVGGDSAQEGTQDKINHAYAYGGADMSIRTVENLLDVDLDYYVKMNMKGVTEMVDAVGGVTVNNTIDWYDEGYYKKGYHYEKGDIHLDGAQALGYVRMRHEDPKGDVGRNERQRKVIKAIIDKGSSFQSVSRVSDMLDVLGNNMETNMDFATMKDLFMNYRSAQENLSTYQMTGTNSTVGGVYYYEVPDEELQKVHHMIKEYNS</sequence>
<evidence type="ECO:0000256" key="1">
    <source>
        <dbReference type="ARBA" id="ARBA00006068"/>
    </source>
</evidence>
<feature type="domain" description="Cell envelope-related transcriptional attenuator" evidence="5">
    <location>
        <begin position="90"/>
        <end position="242"/>
    </location>
</feature>
<dbReference type="RefSeq" id="WP_244712408.1">
    <property type="nucleotide sequence ID" value="NZ_CP095073.1"/>
</dbReference>
<keyword evidence="3" id="KW-0735">Signal-anchor</keyword>
<dbReference type="Proteomes" id="UP000831787">
    <property type="component" value="Chromosome"/>
</dbReference>